<proteinExistence type="predicted"/>
<reference evidence="2" key="1">
    <citation type="submission" date="2020-02" db="EMBL/GenBank/DDBJ databases">
        <authorList>
            <person name="Meier V. D."/>
        </authorList>
    </citation>
    <scope>NUCLEOTIDE SEQUENCE</scope>
    <source>
        <strain evidence="2">AVDCRST_MAG30</strain>
    </source>
</reference>
<feature type="compositionally biased region" description="Basic residues" evidence="1">
    <location>
        <begin position="92"/>
        <end position="103"/>
    </location>
</feature>
<organism evidence="2">
    <name type="scientific">uncultured Solirubrobacteraceae bacterium</name>
    <dbReference type="NCBI Taxonomy" id="1162706"/>
    <lineage>
        <taxon>Bacteria</taxon>
        <taxon>Bacillati</taxon>
        <taxon>Actinomycetota</taxon>
        <taxon>Thermoleophilia</taxon>
        <taxon>Solirubrobacterales</taxon>
        <taxon>Solirubrobacteraceae</taxon>
        <taxon>environmental samples</taxon>
    </lineage>
</organism>
<feature type="compositionally biased region" description="Basic residues" evidence="1">
    <location>
        <begin position="163"/>
        <end position="179"/>
    </location>
</feature>
<keyword evidence="2" id="KW-0032">Aminotransferase</keyword>
<dbReference type="GO" id="GO:0004049">
    <property type="term" value="F:anthranilate synthase activity"/>
    <property type="evidence" value="ECO:0007669"/>
    <property type="project" value="UniProtKB-EC"/>
</dbReference>
<evidence type="ECO:0000313" key="2">
    <source>
        <dbReference type="EMBL" id="CAA9538719.1"/>
    </source>
</evidence>
<keyword evidence="2" id="KW-0808">Transferase</keyword>
<feature type="non-terminal residue" evidence="2">
    <location>
        <position position="189"/>
    </location>
</feature>
<protein>
    <submittedName>
        <fullName evidence="2">Anthranilate synthase, amidotransferase component @ Para-aminobenzoate synthase, amidotransferase component</fullName>
        <ecNumber evidence="2">2.6.1.85</ecNumber>
        <ecNumber evidence="2">4.1.3.27</ecNumber>
    </submittedName>
</protein>
<feature type="compositionally biased region" description="Basic residues" evidence="1">
    <location>
        <begin position="1"/>
        <end position="12"/>
    </location>
</feature>
<feature type="compositionally biased region" description="Low complexity" evidence="1">
    <location>
        <begin position="180"/>
        <end position="189"/>
    </location>
</feature>
<feature type="compositionally biased region" description="Basic residues" evidence="1">
    <location>
        <begin position="32"/>
        <end position="55"/>
    </location>
</feature>
<dbReference type="EC" id="4.1.3.27" evidence="2"/>
<evidence type="ECO:0000256" key="1">
    <source>
        <dbReference type="SAM" id="MobiDB-lite"/>
    </source>
</evidence>
<dbReference type="EC" id="2.6.1.85" evidence="2"/>
<dbReference type="GO" id="GO:0046820">
    <property type="term" value="F:4-amino-4-deoxychorismate synthase activity"/>
    <property type="evidence" value="ECO:0007669"/>
    <property type="project" value="UniProtKB-EC"/>
</dbReference>
<sequence length="189" mass="20600">ERAPRPGRRQLRLLHLQPRPVPGGAGGGGRGRAQRRRHGRRAARARARPGRRLARAVHAGRGGHLDRGHAALPGGRDPHPRRLPRAPVARPGVRRACRAPRPRARQDDGDRARRRGDLRRPARAPDRRPLPLARGRSGVPAARARGGLARRRRADGRAPPRAAGRRRAVPPRVGAHARRAPAAGELPCL</sequence>
<name>A0A6J4U561_9ACTN</name>
<feature type="non-terminal residue" evidence="2">
    <location>
        <position position="1"/>
    </location>
</feature>
<feature type="compositionally biased region" description="Basic and acidic residues" evidence="1">
    <location>
        <begin position="118"/>
        <end position="129"/>
    </location>
</feature>
<dbReference type="EMBL" id="CADCVS010000589">
    <property type="protein sequence ID" value="CAA9538719.1"/>
    <property type="molecule type" value="Genomic_DNA"/>
</dbReference>
<gene>
    <name evidence="2" type="ORF">AVDCRST_MAG30-4511</name>
</gene>
<feature type="region of interest" description="Disordered" evidence="1">
    <location>
        <begin position="1"/>
        <end position="189"/>
    </location>
</feature>
<dbReference type="AlphaFoldDB" id="A0A6J4U561"/>
<feature type="compositionally biased region" description="Low complexity" evidence="1">
    <location>
        <begin position="130"/>
        <end position="147"/>
    </location>
</feature>
<keyword evidence="2" id="KW-0456">Lyase</keyword>
<accession>A0A6J4U561</accession>